<dbReference type="RefSeq" id="WP_073025294.1">
    <property type="nucleotide sequence ID" value="NZ_FQZS01000007.1"/>
</dbReference>
<keyword evidence="1" id="KW-0472">Membrane</keyword>
<feature type="transmembrane region" description="Helical" evidence="1">
    <location>
        <begin position="281"/>
        <end position="307"/>
    </location>
</feature>
<dbReference type="OrthoDB" id="2505986at2"/>
<dbReference type="Proteomes" id="UP000184442">
    <property type="component" value="Unassembled WGS sequence"/>
</dbReference>
<feature type="transmembrane region" description="Helical" evidence="1">
    <location>
        <begin position="241"/>
        <end position="261"/>
    </location>
</feature>
<sequence>MKKQGSYAIIFAFIFCMILTRSIYLKSQDVHGSVGYDCFTIRLKGDSLIENAFDVSDIEELERTLNPELMTCYALDKGQVAWEKSRKEAVICGIKGDFNEFYNMRVKRGSFLNEIDYDNESYVAVLDEELAASIFGSDDIIGLDVKIFDKKFKVIGITGNDTSIAGRLIEKDLTYAYIPLNTMDDANGSYSIANIELKAEKGSLDRSVIEDKITLTGRNTDDFYIEDWNSIGIISRQRFDILLFITGIYLIWNLLLVIYDISGKFIALIKSYLKENYFSDVIKIIWVKFLIAFGKTAGILTAIIFIWKEISFDLYILPERFPEDPTSISEILGIGKKALMETIRTDYSYMHHNNLIISFLNKQGSMIFLVALICEIYILFFMLKNIRAHYGSMLEAVKGLGLCYAVSILLSYLIIYSMGLPVELSIKSMILLWAGFFTIAVVKGSKFVESESVGVKNEQGCA</sequence>
<feature type="transmembrane region" description="Helical" evidence="1">
    <location>
        <begin position="395"/>
        <end position="418"/>
    </location>
</feature>
<dbReference type="InterPro" id="IPR025857">
    <property type="entry name" value="MacB_PCD"/>
</dbReference>
<proteinExistence type="predicted"/>
<evidence type="ECO:0000256" key="1">
    <source>
        <dbReference type="SAM" id="Phobius"/>
    </source>
</evidence>
<feature type="transmembrane region" description="Helical" evidence="1">
    <location>
        <begin position="364"/>
        <end position="383"/>
    </location>
</feature>
<dbReference type="EMBL" id="FQZS01000007">
    <property type="protein sequence ID" value="SHI73905.1"/>
    <property type="molecule type" value="Genomic_DNA"/>
</dbReference>
<feature type="transmembrane region" description="Helical" evidence="1">
    <location>
        <begin position="7"/>
        <end position="24"/>
    </location>
</feature>
<accession>A0A1M6DL16</accession>
<evidence type="ECO:0000259" key="2">
    <source>
        <dbReference type="Pfam" id="PF12704"/>
    </source>
</evidence>
<dbReference type="Pfam" id="PF12704">
    <property type="entry name" value="MacB_PCD"/>
    <property type="match status" value="1"/>
</dbReference>
<evidence type="ECO:0000313" key="3">
    <source>
        <dbReference type="EMBL" id="SHI73905.1"/>
    </source>
</evidence>
<protein>
    <submittedName>
        <fullName evidence="3">MacB-like core domain-containing protein</fullName>
    </submittedName>
</protein>
<dbReference type="AlphaFoldDB" id="A0A1M6DL16"/>
<reference evidence="3 4" key="1">
    <citation type="submission" date="2016-11" db="EMBL/GenBank/DDBJ databases">
        <authorList>
            <person name="Jaros S."/>
            <person name="Januszkiewicz K."/>
            <person name="Wedrychowicz H."/>
        </authorList>
    </citation>
    <scope>NUCLEOTIDE SEQUENCE [LARGE SCALE GENOMIC DNA]</scope>
    <source>
        <strain evidence="3 4">DSM 19022</strain>
    </source>
</reference>
<evidence type="ECO:0000313" key="4">
    <source>
        <dbReference type="Proteomes" id="UP000184442"/>
    </source>
</evidence>
<keyword evidence="1" id="KW-1133">Transmembrane helix</keyword>
<gene>
    <name evidence="3" type="ORF">SAMN02745176_01164</name>
</gene>
<keyword evidence="1" id="KW-0812">Transmembrane</keyword>
<keyword evidence="4" id="KW-1185">Reference proteome</keyword>
<dbReference type="STRING" id="1122184.SAMN02745176_01164"/>
<feature type="domain" description="MacB-like periplasmic core" evidence="2">
    <location>
        <begin position="50"/>
        <end position="203"/>
    </location>
</feature>
<organism evidence="3 4">
    <name type="scientific">Lutispora thermophila DSM 19022</name>
    <dbReference type="NCBI Taxonomy" id="1122184"/>
    <lineage>
        <taxon>Bacteria</taxon>
        <taxon>Bacillati</taxon>
        <taxon>Bacillota</taxon>
        <taxon>Clostridia</taxon>
        <taxon>Lutisporales</taxon>
        <taxon>Lutisporaceae</taxon>
        <taxon>Lutispora</taxon>
    </lineage>
</organism>
<name>A0A1M6DL16_9FIRM</name>